<comment type="caution">
    <text evidence="2">The sequence shown here is derived from an EMBL/GenBank/DDBJ whole genome shotgun (WGS) entry which is preliminary data.</text>
</comment>
<dbReference type="Pfam" id="PF00646">
    <property type="entry name" value="F-box"/>
    <property type="match status" value="1"/>
</dbReference>
<dbReference type="PANTHER" id="PTHR31900:SF32">
    <property type="entry name" value="F-BOX_RNI_FBD-LIKE DOMAIN PROTEIN"/>
    <property type="match status" value="1"/>
</dbReference>
<dbReference type="InterPro" id="IPR006566">
    <property type="entry name" value="FBD"/>
</dbReference>
<gene>
    <name evidence="2" type="ORF">RIF29_38883</name>
</gene>
<reference evidence="2 3" key="1">
    <citation type="submission" date="2024-01" db="EMBL/GenBank/DDBJ databases">
        <title>The genomes of 5 underutilized Papilionoideae crops provide insights into root nodulation and disease resistanc.</title>
        <authorList>
            <person name="Yuan L."/>
        </authorList>
    </citation>
    <scope>NUCLEOTIDE SEQUENCE [LARGE SCALE GENOMIC DNA]</scope>
    <source>
        <strain evidence="2">ZHUSHIDOU_FW_LH</strain>
        <tissue evidence="2">Leaf</tissue>
    </source>
</reference>
<dbReference type="Pfam" id="PF08387">
    <property type="entry name" value="FBD"/>
    <property type="match status" value="1"/>
</dbReference>
<dbReference type="CDD" id="cd22160">
    <property type="entry name" value="F-box_AtFBL13-like"/>
    <property type="match status" value="1"/>
</dbReference>
<dbReference type="InterPro" id="IPR050232">
    <property type="entry name" value="FBL13/AtMIF1-like"/>
</dbReference>
<name>A0AAN9HLZ1_CROPI</name>
<dbReference type="InterPro" id="IPR053781">
    <property type="entry name" value="F-box_AtFBL13-like"/>
</dbReference>
<accession>A0AAN9HLZ1</accession>
<dbReference type="InterPro" id="IPR036047">
    <property type="entry name" value="F-box-like_dom_sf"/>
</dbReference>
<dbReference type="Proteomes" id="UP001372338">
    <property type="component" value="Unassembled WGS sequence"/>
</dbReference>
<feature type="domain" description="F-box" evidence="1">
    <location>
        <begin position="16"/>
        <end position="70"/>
    </location>
</feature>
<protein>
    <recommendedName>
        <fullName evidence="1">F-box domain-containing protein</fullName>
    </recommendedName>
</protein>
<dbReference type="EMBL" id="JAYWIO010000008">
    <property type="protein sequence ID" value="KAK7244065.1"/>
    <property type="molecule type" value="Genomic_DNA"/>
</dbReference>
<dbReference type="AlphaFoldDB" id="A0AAN9HLZ1"/>
<evidence type="ECO:0000313" key="3">
    <source>
        <dbReference type="Proteomes" id="UP001372338"/>
    </source>
</evidence>
<proteinExistence type="predicted"/>
<dbReference type="Gene3D" id="1.20.1280.50">
    <property type="match status" value="1"/>
</dbReference>
<dbReference type="PANTHER" id="PTHR31900">
    <property type="entry name" value="F-BOX/RNI SUPERFAMILY PROTEIN-RELATED"/>
    <property type="match status" value="1"/>
</dbReference>
<sequence>MSHQLPKRQRANNGSEDIFSKLPESLISRILSLLSTKDAFRTSVLSKKWRHRWTCITKLVMDDSDFYSRKKTKQCFLNFMYRILLLTKWESFSLVIGANKYDASLVNAWISSILHRTVRNLCIKSKLELSFSALTSHFLFNCRSLEELVLEMTLCAVVVPSIFLYFGQLKFLKLSGITFTHEDPNYSESLKLHFPVLKKFETINCTWSFSKGITVDAPLLESVLINQYPKSLPYKPNMCAIKFSAPKLKNFTYHVDGHISPDVVLLDRSSAHNASANITLYICNDRVAETGNCIILLLKQLNQVLAKSRLDILHSFVMLSHLELGLVTCEVLLGLLLKSPVLKTMVFKGLSKFDQELLNSASVPDCFVSTLQMVKIGRVHGYDHELCFAKFVMENGLVLERLNFGALPYNLKAIEEFKEKLFSFKKGFKSYAIVDFSYGY</sequence>
<evidence type="ECO:0000259" key="1">
    <source>
        <dbReference type="PROSITE" id="PS50181"/>
    </source>
</evidence>
<dbReference type="PROSITE" id="PS50181">
    <property type="entry name" value="FBOX"/>
    <property type="match status" value="1"/>
</dbReference>
<evidence type="ECO:0000313" key="2">
    <source>
        <dbReference type="EMBL" id="KAK7244065.1"/>
    </source>
</evidence>
<dbReference type="InterPro" id="IPR001810">
    <property type="entry name" value="F-box_dom"/>
</dbReference>
<keyword evidence="3" id="KW-1185">Reference proteome</keyword>
<dbReference type="SUPFAM" id="SSF81383">
    <property type="entry name" value="F-box domain"/>
    <property type="match status" value="1"/>
</dbReference>
<organism evidence="2 3">
    <name type="scientific">Crotalaria pallida</name>
    <name type="common">Smooth rattlebox</name>
    <name type="synonym">Crotalaria striata</name>
    <dbReference type="NCBI Taxonomy" id="3830"/>
    <lineage>
        <taxon>Eukaryota</taxon>
        <taxon>Viridiplantae</taxon>
        <taxon>Streptophyta</taxon>
        <taxon>Embryophyta</taxon>
        <taxon>Tracheophyta</taxon>
        <taxon>Spermatophyta</taxon>
        <taxon>Magnoliopsida</taxon>
        <taxon>eudicotyledons</taxon>
        <taxon>Gunneridae</taxon>
        <taxon>Pentapetalae</taxon>
        <taxon>rosids</taxon>
        <taxon>fabids</taxon>
        <taxon>Fabales</taxon>
        <taxon>Fabaceae</taxon>
        <taxon>Papilionoideae</taxon>
        <taxon>50 kb inversion clade</taxon>
        <taxon>genistoids sensu lato</taxon>
        <taxon>core genistoids</taxon>
        <taxon>Crotalarieae</taxon>
        <taxon>Crotalaria</taxon>
    </lineage>
</organism>